<dbReference type="InterPro" id="IPR036271">
    <property type="entry name" value="Tet_transcr_reg_TetR-rel_C_sf"/>
</dbReference>
<dbReference type="Gene3D" id="1.10.10.60">
    <property type="entry name" value="Homeodomain-like"/>
    <property type="match status" value="1"/>
</dbReference>
<evidence type="ECO:0000313" key="8">
    <source>
        <dbReference type="Proteomes" id="UP000217289"/>
    </source>
</evidence>
<evidence type="ECO:0000313" key="7">
    <source>
        <dbReference type="EMBL" id="ATB26993.1"/>
    </source>
</evidence>
<gene>
    <name evidence="7" type="ORF">MEBOL_000428</name>
</gene>
<dbReference type="KEGG" id="mbd:MEBOL_000428"/>
<keyword evidence="8" id="KW-1185">Reference proteome</keyword>
<dbReference type="Pfam" id="PF00440">
    <property type="entry name" value="TetR_N"/>
    <property type="match status" value="1"/>
</dbReference>
<sequence length="236" mass="25970">MSQRQSKSEEAGSRESERRHTILRAAIDVFARKGYHGCRIADVAREAGVAYGLVYHYFKNKDELLETVAATGWSGFVTRLRAVAEDETSSIEQKVHGIAEVAFEAYRVDPRAVKVLILEIARSPSGGHVVTRQQAFLDTIRMAADMFARAQAAGQLREELDPMLCASLLVGSIEMGLTAFVSGLMEDRSPEALERARTQISESFLRGVLPNAALQETSWKQDKTSSGTRPKAGKRA</sequence>
<evidence type="ECO:0000256" key="5">
    <source>
        <dbReference type="SAM" id="MobiDB-lite"/>
    </source>
</evidence>
<dbReference type="RefSeq" id="WP_095975857.1">
    <property type="nucleotide sequence ID" value="NZ_CP022163.1"/>
</dbReference>
<dbReference type="GO" id="GO:0003700">
    <property type="term" value="F:DNA-binding transcription factor activity"/>
    <property type="evidence" value="ECO:0007669"/>
    <property type="project" value="TreeGrafter"/>
</dbReference>
<dbReference type="PROSITE" id="PS50977">
    <property type="entry name" value="HTH_TETR_2"/>
    <property type="match status" value="1"/>
</dbReference>
<dbReference type="OrthoDB" id="9809994at2"/>
<dbReference type="InterPro" id="IPR001647">
    <property type="entry name" value="HTH_TetR"/>
</dbReference>
<dbReference type="Proteomes" id="UP000217289">
    <property type="component" value="Chromosome"/>
</dbReference>
<dbReference type="InterPro" id="IPR009057">
    <property type="entry name" value="Homeodomain-like_sf"/>
</dbReference>
<dbReference type="PRINTS" id="PR00455">
    <property type="entry name" value="HTHTETR"/>
</dbReference>
<keyword evidence="3" id="KW-0804">Transcription</keyword>
<dbReference type="Gene3D" id="1.10.357.10">
    <property type="entry name" value="Tetracycline Repressor, domain 2"/>
    <property type="match status" value="1"/>
</dbReference>
<dbReference type="AlphaFoldDB" id="A0A250I728"/>
<accession>A0A250I728</accession>
<name>A0A250I728_9BACT</name>
<feature type="compositionally biased region" description="Polar residues" evidence="5">
    <location>
        <begin position="215"/>
        <end position="228"/>
    </location>
</feature>
<dbReference type="EMBL" id="CP022163">
    <property type="protein sequence ID" value="ATB26993.1"/>
    <property type="molecule type" value="Genomic_DNA"/>
</dbReference>
<evidence type="ECO:0000256" key="1">
    <source>
        <dbReference type="ARBA" id="ARBA00023015"/>
    </source>
</evidence>
<dbReference type="InterPro" id="IPR050109">
    <property type="entry name" value="HTH-type_TetR-like_transc_reg"/>
</dbReference>
<feature type="DNA-binding region" description="H-T-H motif" evidence="4">
    <location>
        <begin position="39"/>
        <end position="58"/>
    </location>
</feature>
<dbReference type="PANTHER" id="PTHR30055">
    <property type="entry name" value="HTH-TYPE TRANSCRIPTIONAL REGULATOR RUTR"/>
    <property type="match status" value="1"/>
</dbReference>
<protein>
    <submittedName>
        <fullName evidence="7">TetR family transcriptional regulator</fullName>
    </submittedName>
</protein>
<evidence type="ECO:0000256" key="3">
    <source>
        <dbReference type="ARBA" id="ARBA00023163"/>
    </source>
</evidence>
<evidence type="ECO:0000256" key="4">
    <source>
        <dbReference type="PROSITE-ProRule" id="PRU00335"/>
    </source>
</evidence>
<dbReference type="SUPFAM" id="SSF48498">
    <property type="entry name" value="Tetracyclin repressor-like, C-terminal domain"/>
    <property type="match status" value="1"/>
</dbReference>
<organism evidence="7 8">
    <name type="scientific">Melittangium boletus DSM 14713</name>
    <dbReference type="NCBI Taxonomy" id="1294270"/>
    <lineage>
        <taxon>Bacteria</taxon>
        <taxon>Pseudomonadati</taxon>
        <taxon>Myxococcota</taxon>
        <taxon>Myxococcia</taxon>
        <taxon>Myxococcales</taxon>
        <taxon>Cystobacterineae</taxon>
        <taxon>Archangiaceae</taxon>
        <taxon>Melittangium</taxon>
    </lineage>
</organism>
<dbReference type="SUPFAM" id="SSF46689">
    <property type="entry name" value="Homeodomain-like"/>
    <property type="match status" value="1"/>
</dbReference>
<dbReference type="PANTHER" id="PTHR30055:SF234">
    <property type="entry name" value="HTH-TYPE TRANSCRIPTIONAL REGULATOR BETI"/>
    <property type="match status" value="1"/>
</dbReference>
<keyword evidence="1" id="KW-0805">Transcription regulation</keyword>
<feature type="domain" description="HTH tetR-type" evidence="6">
    <location>
        <begin position="16"/>
        <end position="76"/>
    </location>
</feature>
<evidence type="ECO:0000256" key="2">
    <source>
        <dbReference type="ARBA" id="ARBA00023125"/>
    </source>
</evidence>
<proteinExistence type="predicted"/>
<dbReference type="GO" id="GO:0000976">
    <property type="term" value="F:transcription cis-regulatory region binding"/>
    <property type="evidence" value="ECO:0007669"/>
    <property type="project" value="TreeGrafter"/>
</dbReference>
<feature type="region of interest" description="Disordered" evidence="5">
    <location>
        <begin position="215"/>
        <end position="236"/>
    </location>
</feature>
<evidence type="ECO:0000259" key="6">
    <source>
        <dbReference type="PROSITE" id="PS50977"/>
    </source>
</evidence>
<keyword evidence="2 4" id="KW-0238">DNA-binding</keyword>
<reference evidence="7 8" key="1">
    <citation type="submission" date="2017-06" db="EMBL/GenBank/DDBJ databases">
        <authorList>
            <person name="Kim H.J."/>
            <person name="Triplett B.A."/>
        </authorList>
    </citation>
    <scope>NUCLEOTIDE SEQUENCE [LARGE SCALE GENOMIC DNA]</scope>
    <source>
        <strain evidence="7 8">DSM 14713</strain>
    </source>
</reference>